<accession>A0ABS5AAX0</accession>
<evidence type="ECO:0000256" key="1">
    <source>
        <dbReference type="SAM" id="Phobius"/>
    </source>
</evidence>
<sequence>MLELGSVRLRYFVRGRRVDGSRRNGEHGGGGELPGADGADGCLELVFLLVLNALWLGVALLVSWLARALNRAYRRRTARVHGKPGQTGVAFADAANQREDVYLVWSDSRLALVFARPRWIEVLWTGEELPEWRGSTLRWADGSRVTLPRHALR</sequence>
<name>A0ABS5AAX0_9PSEU</name>
<keyword evidence="1" id="KW-0472">Membrane</keyword>
<gene>
    <name evidence="2" type="ORF">JOF53_002319</name>
</gene>
<evidence type="ECO:0000313" key="3">
    <source>
        <dbReference type="Proteomes" id="UP001519363"/>
    </source>
</evidence>
<dbReference type="Proteomes" id="UP001519363">
    <property type="component" value="Unassembled WGS sequence"/>
</dbReference>
<evidence type="ECO:0000313" key="2">
    <source>
        <dbReference type="EMBL" id="MBP2473447.1"/>
    </source>
</evidence>
<dbReference type="RefSeq" id="WP_086790094.1">
    <property type="nucleotide sequence ID" value="NZ_JAGIOO010000001.1"/>
</dbReference>
<protein>
    <recommendedName>
        <fullName evidence="4">DUF2550 domain-containing protein</fullName>
    </recommendedName>
</protein>
<keyword evidence="3" id="KW-1185">Reference proteome</keyword>
<dbReference type="EMBL" id="JAGIOO010000001">
    <property type="protein sequence ID" value="MBP2473447.1"/>
    <property type="molecule type" value="Genomic_DNA"/>
</dbReference>
<keyword evidence="1" id="KW-0812">Transmembrane</keyword>
<comment type="caution">
    <text evidence="2">The sequence shown here is derived from an EMBL/GenBank/DDBJ whole genome shotgun (WGS) entry which is preliminary data.</text>
</comment>
<feature type="transmembrane region" description="Helical" evidence="1">
    <location>
        <begin position="45"/>
        <end position="66"/>
    </location>
</feature>
<keyword evidence="1" id="KW-1133">Transmembrane helix</keyword>
<reference evidence="2 3" key="1">
    <citation type="submission" date="2021-03" db="EMBL/GenBank/DDBJ databases">
        <title>Sequencing the genomes of 1000 actinobacteria strains.</title>
        <authorList>
            <person name="Klenk H.-P."/>
        </authorList>
    </citation>
    <scope>NUCLEOTIDE SEQUENCE [LARGE SCALE GENOMIC DNA]</scope>
    <source>
        <strain evidence="2 3">DSM 44580</strain>
    </source>
</reference>
<organism evidence="2 3">
    <name type="scientific">Crossiella equi</name>
    <dbReference type="NCBI Taxonomy" id="130796"/>
    <lineage>
        <taxon>Bacteria</taxon>
        <taxon>Bacillati</taxon>
        <taxon>Actinomycetota</taxon>
        <taxon>Actinomycetes</taxon>
        <taxon>Pseudonocardiales</taxon>
        <taxon>Pseudonocardiaceae</taxon>
        <taxon>Crossiella</taxon>
    </lineage>
</organism>
<proteinExistence type="predicted"/>
<evidence type="ECO:0008006" key="4">
    <source>
        <dbReference type="Google" id="ProtNLM"/>
    </source>
</evidence>